<dbReference type="EMBL" id="CP025938">
    <property type="protein sequence ID" value="AUS05914.1"/>
    <property type="molecule type" value="Genomic_DNA"/>
</dbReference>
<protein>
    <submittedName>
        <fullName evidence="1">Uncharacterized protein</fullName>
    </submittedName>
</protein>
<keyword evidence="2" id="KW-1185">Reference proteome</keyword>
<proteinExistence type="predicted"/>
<evidence type="ECO:0000313" key="2">
    <source>
        <dbReference type="Proteomes" id="UP000236592"/>
    </source>
</evidence>
<reference evidence="2" key="1">
    <citation type="submission" date="2018-01" db="EMBL/GenBank/DDBJ databases">
        <title>Complete genome of Tamlana sp. UJ94.</title>
        <authorList>
            <person name="Jung J."/>
            <person name="Chung D."/>
            <person name="Bae S.S."/>
            <person name="Baek K."/>
        </authorList>
    </citation>
    <scope>NUCLEOTIDE SEQUENCE [LARGE SCALE GENOMIC DNA]</scope>
    <source>
        <strain evidence="2">UJ94</strain>
    </source>
</reference>
<dbReference type="AlphaFoldDB" id="A0A2I7SJ92"/>
<accession>A0A2I7SJ92</accession>
<dbReference type="Proteomes" id="UP000236592">
    <property type="component" value="Chromosome"/>
</dbReference>
<gene>
    <name evidence="1" type="ORF">C1A40_10795</name>
</gene>
<sequence length="291" mass="32584">MIKIGKKINYLDDLQPEITWYLDQDGDGYYGQTMKSKTSPGTKWIDFIMFGEDCDDNDVTKTTNCSDCVVVPDFQCRPGEFLDENCECQIILDDPCANKDLLKKQISSEVMSLINSRTQPNTMVQSSQMVPSFILEPLDDGWGDVNQDRHSLNIKSMPDGYTPFALFDEIRKNFSNIVTGGDLLGTTVTFEPYSTADGVTWNSSNPLGAAMDFSTFMDTSTVICVEYNAEEMYWIFATVTSYDHQGHFVAGLRQFGIEPNASGGHSFYLRGADRLGGVLDYLLLLSDKKQN</sequence>
<name>A0A2I7SJ92_9FLAO</name>
<dbReference type="KEGG" id="taj:C1A40_10795"/>
<evidence type="ECO:0000313" key="1">
    <source>
        <dbReference type="EMBL" id="AUS05914.1"/>
    </source>
</evidence>
<organism evidence="1 2">
    <name type="scientific">Pseudotamlana carrageenivorans</name>
    <dbReference type="NCBI Taxonomy" id="2069432"/>
    <lineage>
        <taxon>Bacteria</taxon>
        <taxon>Pseudomonadati</taxon>
        <taxon>Bacteroidota</taxon>
        <taxon>Flavobacteriia</taxon>
        <taxon>Flavobacteriales</taxon>
        <taxon>Flavobacteriaceae</taxon>
        <taxon>Pseudotamlana</taxon>
    </lineage>
</organism>